<dbReference type="Proteomes" id="UP000072763">
    <property type="component" value="Unassembled WGS sequence"/>
</dbReference>
<dbReference type="CDD" id="cd01646">
    <property type="entry name" value="RT_Bac_retron_I"/>
    <property type="match status" value="1"/>
</dbReference>
<organism evidence="2 3">
    <name type="scientific">Curtobacterium oceanosedimentum</name>
    <dbReference type="NCBI Taxonomy" id="465820"/>
    <lineage>
        <taxon>Bacteria</taxon>
        <taxon>Bacillati</taxon>
        <taxon>Actinomycetota</taxon>
        <taxon>Actinomycetes</taxon>
        <taxon>Micrococcales</taxon>
        <taxon>Microbacteriaceae</taxon>
        <taxon>Curtobacterium</taxon>
    </lineage>
</organism>
<protein>
    <recommendedName>
        <fullName evidence="1">Reverse transcriptase domain-containing protein</fullName>
    </recommendedName>
</protein>
<feature type="domain" description="Reverse transcriptase" evidence="1">
    <location>
        <begin position="1"/>
        <end position="322"/>
    </location>
</feature>
<proteinExistence type="predicted"/>
<dbReference type="InterPro" id="IPR000477">
    <property type="entry name" value="RT_dom"/>
</dbReference>
<dbReference type="OrthoDB" id="1550386at2"/>
<dbReference type="AlphaFoldDB" id="A0A147DSH0"/>
<accession>A0A147DSH0</accession>
<dbReference type="PROSITE" id="PS50878">
    <property type="entry name" value="RT_POL"/>
    <property type="match status" value="1"/>
</dbReference>
<sequence>MLSIILGEDVAFDLSRKDSQGRALVLLEESDKRFAQTIPFKFSIRHRETSRRELAVAHPRSQLDVADFYKSYGDVLLHHSAKGAFSLRRPAAKAKIGLFKDWLFVTDRGDYPDIRDAEIHGASDQVVRSYFSYARYTNIHQFYDSEEYRFCERKYGYLIKADITKCFDSIYTHSISWATNGRELVKVNLRSGRDRTSFGAAFDSLLQAQNRDETSGILIGSEYARLFAEIILQRVDLNIESMLAALNLIKGRDYDILRYVDDYFIFLANREREREIVDLIEAQLRDYKLHLNPAKREAAETPWLSPLSVAKERLRALIDIAADAEPHRSEVSWSVDAGDLVAGYKRVLIDTDAAPQDLANYALSRIERAIERLIASAPHFVGGSESENAFSTWERENLIDGTLLAFVEFAFFVYGGVRRASPGVKLGRIVTSVATFYRLEKTPFDRRHAAELFLARELRMQLERFSGPDRGGVEQVMLLECLTFVAPSDPLTLSDLNRLFTGGGCFRFSLINAVAILRHISGHPGYGALSEEFERWILGLCGGPTIDAEASLAALAFVDCPFVTKTVRRELAGRYSVQMDDRGLEELEESAGLLVDWRAFDLYGTLQSKRMFDVY</sequence>
<name>A0A147DSH0_9MICO</name>
<dbReference type="Pfam" id="PF00078">
    <property type="entry name" value="RVT_1"/>
    <property type="match status" value="1"/>
</dbReference>
<comment type="caution">
    <text evidence="2">The sequence shown here is derived from an EMBL/GenBank/DDBJ whole genome shotgun (WGS) entry which is preliminary data.</text>
</comment>
<evidence type="ECO:0000313" key="2">
    <source>
        <dbReference type="EMBL" id="KTR52843.1"/>
    </source>
</evidence>
<dbReference type="EMBL" id="LDRC01000022">
    <property type="protein sequence ID" value="KTR52843.1"/>
    <property type="molecule type" value="Genomic_DNA"/>
</dbReference>
<gene>
    <name evidence="2" type="ORF">NS359_05035</name>
</gene>
<dbReference type="NCBIfam" id="NF041748">
    <property type="entry name" value="Drt3b"/>
    <property type="match status" value="1"/>
</dbReference>
<evidence type="ECO:0000313" key="3">
    <source>
        <dbReference type="Proteomes" id="UP000072763"/>
    </source>
</evidence>
<dbReference type="PATRIC" id="fig|465820.4.peg.1052"/>
<reference evidence="2 3" key="1">
    <citation type="journal article" date="2016" name="Front. Microbiol.">
        <title>Genomic Resource of Rice Seed Associated Bacteria.</title>
        <authorList>
            <person name="Midha S."/>
            <person name="Bansal K."/>
            <person name="Sharma S."/>
            <person name="Kumar N."/>
            <person name="Patil P.P."/>
            <person name="Chaudhry V."/>
            <person name="Patil P.B."/>
        </authorList>
    </citation>
    <scope>NUCLEOTIDE SEQUENCE [LARGE SCALE GENOMIC DNA]</scope>
    <source>
        <strain evidence="2 3">NS359</strain>
    </source>
</reference>
<evidence type="ECO:0000259" key="1">
    <source>
        <dbReference type="PROSITE" id="PS50878"/>
    </source>
</evidence>